<keyword evidence="1" id="KW-0813">Transport</keyword>
<reference evidence="5 6" key="1">
    <citation type="journal article" date="2022" name="Genome Biol. Evol.">
        <title>Host diet, physiology and behaviors set the stage for Lachnospiraceae cladogenesis.</title>
        <authorList>
            <person name="Vera-Ponce De Leon A."/>
            <person name="Schneider M."/>
            <person name="Jahnes B.C."/>
            <person name="Sadowski V."/>
            <person name="Camuy-Velez L.A."/>
            <person name="Duan J."/>
            <person name="Sabree Z.L."/>
        </authorList>
    </citation>
    <scope>NUCLEOTIDE SEQUENCE [LARGE SCALE GENOMIC DNA]</scope>
    <source>
        <strain evidence="5 6">PAL113</strain>
    </source>
</reference>
<dbReference type="CDD" id="cd03230">
    <property type="entry name" value="ABC_DR_subfamily_A"/>
    <property type="match status" value="1"/>
</dbReference>
<dbReference type="InterPro" id="IPR017871">
    <property type="entry name" value="ABC_transporter-like_CS"/>
</dbReference>
<dbReference type="Gene3D" id="3.40.50.300">
    <property type="entry name" value="P-loop containing nucleotide triphosphate hydrolases"/>
    <property type="match status" value="1"/>
</dbReference>
<dbReference type="SUPFAM" id="SSF52540">
    <property type="entry name" value="P-loop containing nucleoside triphosphate hydrolases"/>
    <property type="match status" value="1"/>
</dbReference>
<keyword evidence="3 5" id="KW-0067">ATP-binding</keyword>
<evidence type="ECO:0000259" key="4">
    <source>
        <dbReference type="PROSITE" id="PS50893"/>
    </source>
</evidence>
<evidence type="ECO:0000256" key="2">
    <source>
        <dbReference type="ARBA" id="ARBA00022741"/>
    </source>
</evidence>
<evidence type="ECO:0000313" key="5">
    <source>
        <dbReference type="EMBL" id="MCP1102137.1"/>
    </source>
</evidence>
<name>A0ABT1EB12_9FIRM</name>
<accession>A0ABT1EB12</accession>
<evidence type="ECO:0000313" key="6">
    <source>
        <dbReference type="Proteomes" id="UP001523566"/>
    </source>
</evidence>
<proteinExistence type="predicted"/>
<dbReference type="InterPro" id="IPR051782">
    <property type="entry name" value="ABC_Transporter_VariousFunc"/>
</dbReference>
<keyword evidence="2" id="KW-0547">Nucleotide-binding</keyword>
<dbReference type="PROSITE" id="PS50893">
    <property type="entry name" value="ABC_TRANSPORTER_2"/>
    <property type="match status" value="1"/>
</dbReference>
<protein>
    <submittedName>
        <fullName evidence="5">ABC transporter ATP-binding protein</fullName>
    </submittedName>
</protein>
<gene>
    <name evidence="5" type="ORF">NK125_06855</name>
</gene>
<sequence>MHILKVQNLSKEYPEFHLNDINFTIPEGSITGLIGINGSGKTTLIKIISGLVNRNSGTMEFKGESYDPMLQHTSREQIGIVLDGGYFYENVSVNDMKKIYASSYKEWDNDTYKNLITQFGIPANRKIHQLSKGMKMKFSLVLALSHKAQLLIMDEPTSGLDPLIRKQFVDLLSEWVKTTGGSVMFSTHIISDLEKAADNIIMIHNGELIFQEKTDVIKEKNLSLETLMLNCIQGDVGL</sequence>
<dbReference type="PROSITE" id="PS00211">
    <property type="entry name" value="ABC_TRANSPORTER_1"/>
    <property type="match status" value="1"/>
</dbReference>
<organism evidence="5 6">
    <name type="scientific">Aequitasia blattaphilus</name>
    <dbReference type="NCBI Taxonomy" id="2949332"/>
    <lineage>
        <taxon>Bacteria</taxon>
        <taxon>Bacillati</taxon>
        <taxon>Bacillota</taxon>
        <taxon>Clostridia</taxon>
        <taxon>Lachnospirales</taxon>
        <taxon>Lachnospiraceae</taxon>
        <taxon>Aequitasia</taxon>
    </lineage>
</organism>
<dbReference type="EMBL" id="JAMZFW010000008">
    <property type="protein sequence ID" value="MCP1102137.1"/>
    <property type="molecule type" value="Genomic_DNA"/>
</dbReference>
<dbReference type="SMART" id="SM00382">
    <property type="entry name" value="AAA"/>
    <property type="match status" value="1"/>
</dbReference>
<dbReference type="RefSeq" id="WP_262065923.1">
    <property type="nucleotide sequence ID" value="NZ_JAMXOD010000008.1"/>
</dbReference>
<dbReference type="Proteomes" id="UP001523566">
    <property type="component" value="Unassembled WGS sequence"/>
</dbReference>
<evidence type="ECO:0000256" key="3">
    <source>
        <dbReference type="ARBA" id="ARBA00022840"/>
    </source>
</evidence>
<dbReference type="InterPro" id="IPR003439">
    <property type="entry name" value="ABC_transporter-like_ATP-bd"/>
</dbReference>
<feature type="domain" description="ABC transporter" evidence="4">
    <location>
        <begin position="4"/>
        <end position="230"/>
    </location>
</feature>
<dbReference type="PANTHER" id="PTHR42939">
    <property type="entry name" value="ABC TRANSPORTER ATP-BINDING PROTEIN ALBC-RELATED"/>
    <property type="match status" value="1"/>
</dbReference>
<dbReference type="PANTHER" id="PTHR42939:SF3">
    <property type="entry name" value="ABC TRANSPORTER ATP-BINDING COMPONENT"/>
    <property type="match status" value="1"/>
</dbReference>
<comment type="caution">
    <text evidence="5">The sequence shown here is derived from an EMBL/GenBank/DDBJ whole genome shotgun (WGS) entry which is preliminary data.</text>
</comment>
<dbReference type="GO" id="GO:0005524">
    <property type="term" value="F:ATP binding"/>
    <property type="evidence" value="ECO:0007669"/>
    <property type="project" value="UniProtKB-KW"/>
</dbReference>
<evidence type="ECO:0000256" key="1">
    <source>
        <dbReference type="ARBA" id="ARBA00022448"/>
    </source>
</evidence>
<dbReference type="Pfam" id="PF00005">
    <property type="entry name" value="ABC_tran"/>
    <property type="match status" value="1"/>
</dbReference>
<dbReference type="InterPro" id="IPR003593">
    <property type="entry name" value="AAA+_ATPase"/>
</dbReference>
<dbReference type="InterPro" id="IPR027417">
    <property type="entry name" value="P-loop_NTPase"/>
</dbReference>
<keyword evidence="6" id="KW-1185">Reference proteome</keyword>